<proteinExistence type="predicted"/>
<evidence type="ECO:0000313" key="7">
    <source>
        <dbReference type="EMBL" id="MBS4186319.1"/>
    </source>
</evidence>
<keyword evidence="2 4" id="KW-0238">DNA-binding</keyword>
<dbReference type="InterPro" id="IPR036388">
    <property type="entry name" value="WH-like_DNA-bd_sf"/>
</dbReference>
<dbReference type="GO" id="GO:0006355">
    <property type="term" value="P:regulation of DNA-templated transcription"/>
    <property type="evidence" value="ECO:0007669"/>
    <property type="project" value="InterPro"/>
</dbReference>
<keyword evidence="5" id="KW-0472">Membrane</keyword>
<dbReference type="AlphaFoldDB" id="A0A942T574"/>
<dbReference type="GO" id="GO:0000160">
    <property type="term" value="P:phosphorelay signal transduction system"/>
    <property type="evidence" value="ECO:0007669"/>
    <property type="project" value="InterPro"/>
</dbReference>
<dbReference type="Gene3D" id="1.10.10.10">
    <property type="entry name" value="Winged helix-like DNA-binding domain superfamily/Winged helix DNA-binding domain"/>
    <property type="match status" value="1"/>
</dbReference>
<protein>
    <submittedName>
        <fullName evidence="7">Winged helix-turn-helix domain-containing protein</fullName>
    </submittedName>
</protein>
<keyword evidence="3" id="KW-0804">Transcription</keyword>
<accession>A0A942T574</accession>
<reference evidence="7" key="1">
    <citation type="submission" date="2021-05" db="EMBL/GenBank/DDBJ databases">
        <title>Novel Bacillus species.</title>
        <authorList>
            <person name="Liu G."/>
        </authorList>
    </citation>
    <scope>NUCLEOTIDE SEQUENCE</scope>
    <source>
        <strain evidence="7">FJAT-50051</strain>
    </source>
</reference>
<dbReference type="GO" id="GO:0003677">
    <property type="term" value="F:DNA binding"/>
    <property type="evidence" value="ECO:0007669"/>
    <property type="project" value="UniProtKB-UniRule"/>
</dbReference>
<dbReference type="CDD" id="cd00383">
    <property type="entry name" value="trans_reg_C"/>
    <property type="match status" value="1"/>
</dbReference>
<dbReference type="InterPro" id="IPR001867">
    <property type="entry name" value="OmpR/PhoB-type_DNA-bd"/>
</dbReference>
<feature type="domain" description="OmpR/PhoB-type" evidence="6">
    <location>
        <begin position="1"/>
        <end position="85"/>
    </location>
</feature>
<keyword evidence="1" id="KW-0805">Transcription regulation</keyword>
<organism evidence="7">
    <name type="scientific">Neobacillus citreus</name>
    <dbReference type="NCBI Taxonomy" id="2833578"/>
    <lineage>
        <taxon>Bacteria</taxon>
        <taxon>Bacillati</taxon>
        <taxon>Bacillota</taxon>
        <taxon>Bacilli</taxon>
        <taxon>Bacillales</taxon>
        <taxon>Bacillaceae</taxon>
        <taxon>Neobacillus</taxon>
    </lineage>
</organism>
<keyword evidence="5" id="KW-0812">Transmembrane</keyword>
<sequence>MNDYSVLFNHKKIRLLPKEYHLLKCLYENRNQTLSRQIILDKVWAMEDHTDRTIDDHVYRLRKKLSFLDDILIKTVRGVGYRLTIKQNHQDNPLYHDKEFRESMDVLYNKYIGLASVFTVSAVTFILLGSVSLFITINRKSYEKDYNLE</sequence>
<feature type="transmembrane region" description="Helical" evidence="5">
    <location>
        <begin position="111"/>
        <end position="135"/>
    </location>
</feature>
<gene>
    <name evidence="7" type="ORF">KHB02_33655</name>
</gene>
<evidence type="ECO:0000256" key="1">
    <source>
        <dbReference type="ARBA" id="ARBA00023015"/>
    </source>
</evidence>
<dbReference type="RefSeq" id="WP_213146724.1">
    <property type="nucleotide sequence ID" value="NZ_JAGYPE020000081.1"/>
</dbReference>
<keyword evidence="5" id="KW-1133">Transmembrane helix</keyword>
<evidence type="ECO:0000256" key="5">
    <source>
        <dbReference type="SAM" id="Phobius"/>
    </source>
</evidence>
<dbReference type="EMBL" id="JAGYPE010000007">
    <property type="protein sequence ID" value="MBS4186319.1"/>
    <property type="molecule type" value="Genomic_DNA"/>
</dbReference>
<evidence type="ECO:0000256" key="2">
    <source>
        <dbReference type="ARBA" id="ARBA00023125"/>
    </source>
</evidence>
<comment type="caution">
    <text evidence="7">The sequence shown here is derived from an EMBL/GenBank/DDBJ whole genome shotgun (WGS) entry which is preliminary data.</text>
</comment>
<dbReference type="Pfam" id="PF00486">
    <property type="entry name" value="Trans_reg_C"/>
    <property type="match status" value="1"/>
</dbReference>
<dbReference type="SMART" id="SM00862">
    <property type="entry name" value="Trans_reg_C"/>
    <property type="match status" value="1"/>
</dbReference>
<dbReference type="SUPFAM" id="SSF46894">
    <property type="entry name" value="C-terminal effector domain of the bipartite response regulators"/>
    <property type="match status" value="1"/>
</dbReference>
<feature type="DNA-binding region" description="OmpR/PhoB-type" evidence="4">
    <location>
        <begin position="1"/>
        <end position="85"/>
    </location>
</feature>
<dbReference type="PROSITE" id="PS51755">
    <property type="entry name" value="OMPR_PHOB"/>
    <property type="match status" value="1"/>
</dbReference>
<evidence type="ECO:0000256" key="4">
    <source>
        <dbReference type="PROSITE-ProRule" id="PRU01091"/>
    </source>
</evidence>
<evidence type="ECO:0000256" key="3">
    <source>
        <dbReference type="ARBA" id="ARBA00023163"/>
    </source>
</evidence>
<evidence type="ECO:0000259" key="6">
    <source>
        <dbReference type="PROSITE" id="PS51755"/>
    </source>
</evidence>
<name>A0A942T574_9BACI</name>
<dbReference type="InterPro" id="IPR016032">
    <property type="entry name" value="Sig_transdc_resp-reg_C-effctor"/>
</dbReference>